<sequence length="85" mass="9691">DYLLNNPSKEVFNVGTGKGLSVIQAVKAFEEATNNKIRHSIGPRRDGDIEEIFSDNTKIRKALNWKAEKSIDQAMKDAWNWIKDD</sequence>
<keyword evidence="4" id="KW-0520">NAD</keyword>
<protein>
    <recommendedName>
        <fullName evidence="3">UDP-glucose 4-epimerase</fullName>
        <ecNumber evidence="3">5.1.3.2</ecNumber>
    </recommendedName>
</protein>
<dbReference type="EMBL" id="UINC01069812">
    <property type="protein sequence ID" value="SVC03478.1"/>
    <property type="molecule type" value="Genomic_DNA"/>
</dbReference>
<dbReference type="InterPro" id="IPR036291">
    <property type="entry name" value="NAD(P)-bd_dom_sf"/>
</dbReference>
<dbReference type="GO" id="GO:0005996">
    <property type="term" value="P:monosaccharide metabolic process"/>
    <property type="evidence" value="ECO:0007669"/>
    <property type="project" value="TreeGrafter"/>
</dbReference>
<comment type="cofactor">
    <cofactor evidence="2">
        <name>NAD(+)</name>
        <dbReference type="ChEBI" id="CHEBI:57540"/>
    </cofactor>
</comment>
<name>A0A382IV93_9ZZZZ</name>
<dbReference type="AlphaFoldDB" id="A0A382IV93"/>
<feature type="non-terminal residue" evidence="6">
    <location>
        <position position="1"/>
    </location>
</feature>
<dbReference type="PANTHER" id="PTHR43725">
    <property type="entry name" value="UDP-GLUCOSE 4-EPIMERASE"/>
    <property type="match status" value="1"/>
</dbReference>
<accession>A0A382IV93</accession>
<evidence type="ECO:0000256" key="3">
    <source>
        <dbReference type="ARBA" id="ARBA00013189"/>
    </source>
</evidence>
<gene>
    <name evidence="6" type="ORF">METZ01_LOCUS256332</name>
</gene>
<dbReference type="SUPFAM" id="SSF51735">
    <property type="entry name" value="NAD(P)-binding Rossmann-fold domains"/>
    <property type="match status" value="1"/>
</dbReference>
<dbReference type="GO" id="GO:0005829">
    <property type="term" value="C:cytosol"/>
    <property type="evidence" value="ECO:0007669"/>
    <property type="project" value="TreeGrafter"/>
</dbReference>
<evidence type="ECO:0000313" key="6">
    <source>
        <dbReference type="EMBL" id="SVC03478.1"/>
    </source>
</evidence>
<dbReference type="Gene3D" id="3.90.25.10">
    <property type="entry name" value="UDP-galactose 4-epimerase, domain 1"/>
    <property type="match status" value="1"/>
</dbReference>
<evidence type="ECO:0000256" key="5">
    <source>
        <dbReference type="ARBA" id="ARBA00023235"/>
    </source>
</evidence>
<comment type="catalytic activity">
    <reaction evidence="1">
        <text>UDP-alpha-D-glucose = UDP-alpha-D-galactose</text>
        <dbReference type="Rhea" id="RHEA:22168"/>
        <dbReference type="ChEBI" id="CHEBI:58885"/>
        <dbReference type="ChEBI" id="CHEBI:66914"/>
        <dbReference type="EC" id="5.1.3.2"/>
    </reaction>
</comment>
<evidence type="ECO:0000256" key="1">
    <source>
        <dbReference type="ARBA" id="ARBA00000083"/>
    </source>
</evidence>
<dbReference type="PANTHER" id="PTHR43725:SF47">
    <property type="entry name" value="UDP-GLUCOSE 4-EPIMERASE"/>
    <property type="match status" value="1"/>
</dbReference>
<proteinExistence type="predicted"/>
<reference evidence="6" key="1">
    <citation type="submission" date="2018-05" db="EMBL/GenBank/DDBJ databases">
        <authorList>
            <person name="Lanie J.A."/>
            <person name="Ng W.-L."/>
            <person name="Kazmierczak K.M."/>
            <person name="Andrzejewski T.M."/>
            <person name="Davidsen T.M."/>
            <person name="Wayne K.J."/>
            <person name="Tettelin H."/>
            <person name="Glass J.I."/>
            <person name="Rusch D."/>
            <person name="Podicherti R."/>
            <person name="Tsui H.-C.T."/>
            <person name="Winkler M.E."/>
        </authorList>
    </citation>
    <scope>NUCLEOTIDE SEQUENCE</scope>
</reference>
<keyword evidence="5" id="KW-0413">Isomerase</keyword>
<organism evidence="6">
    <name type="scientific">marine metagenome</name>
    <dbReference type="NCBI Taxonomy" id="408172"/>
    <lineage>
        <taxon>unclassified sequences</taxon>
        <taxon>metagenomes</taxon>
        <taxon>ecological metagenomes</taxon>
    </lineage>
</organism>
<dbReference type="EC" id="5.1.3.2" evidence="3"/>
<dbReference type="GO" id="GO:0003978">
    <property type="term" value="F:UDP-glucose 4-epimerase activity"/>
    <property type="evidence" value="ECO:0007669"/>
    <property type="project" value="UniProtKB-EC"/>
</dbReference>
<evidence type="ECO:0000256" key="2">
    <source>
        <dbReference type="ARBA" id="ARBA00001911"/>
    </source>
</evidence>
<evidence type="ECO:0000256" key="4">
    <source>
        <dbReference type="ARBA" id="ARBA00023027"/>
    </source>
</evidence>